<dbReference type="RefSeq" id="WP_212966126.1">
    <property type="nucleotide sequence ID" value="NZ_BORB01000012.1"/>
</dbReference>
<proteinExistence type="predicted"/>
<comment type="caution">
    <text evidence="2">The sequence shown here is derived from an EMBL/GenBank/DDBJ whole genome shotgun (WGS) entry which is preliminary data.</text>
</comment>
<name>A0ABQ4KHM2_9BACI</name>
<accession>A0ABQ4KHM2</accession>
<evidence type="ECO:0000313" key="2">
    <source>
        <dbReference type="EMBL" id="GIN57458.1"/>
    </source>
</evidence>
<keyword evidence="1" id="KW-0472">Membrane</keyword>
<dbReference type="EMBL" id="BORB01000012">
    <property type="protein sequence ID" value="GIN57458.1"/>
    <property type="molecule type" value="Genomic_DNA"/>
</dbReference>
<keyword evidence="1" id="KW-1133">Transmembrane helix</keyword>
<keyword evidence="1" id="KW-0812">Transmembrane</keyword>
<reference evidence="2 3" key="1">
    <citation type="submission" date="2021-03" db="EMBL/GenBank/DDBJ databases">
        <title>Antimicrobial resistance genes in bacteria isolated from Japanese honey, and their potential for conferring macrolide and lincosamide resistance in the American foulbrood pathogen Paenibacillus larvae.</title>
        <authorList>
            <person name="Okamoto M."/>
            <person name="Kumagai M."/>
            <person name="Kanamori H."/>
            <person name="Takamatsu D."/>
        </authorList>
    </citation>
    <scope>NUCLEOTIDE SEQUENCE [LARGE SCALE GENOMIC DNA]</scope>
    <source>
        <strain evidence="2 3">J8TS2</strain>
    </source>
</reference>
<sequence length="153" mass="17951">MNPKNCRMIDPNDSLFGLWISIITLHKSLLILWKTMHSTGIDEKIIIQSIVHSYENIQLFMKLLINRYELTEHAQIPLKSEDLIRETGETMKDTYYFSHGCLASLYNIRRISSLHTSILEDLLWLEYISQQKNIDNNPETKWLTSHVFNPISS</sequence>
<organism evidence="2 3">
    <name type="scientific">Lederbergia ruris</name>
    <dbReference type="NCBI Taxonomy" id="217495"/>
    <lineage>
        <taxon>Bacteria</taxon>
        <taxon>Bacillati</taxon>
        <taxon>Bacillota</taxon>
        <taxon>Bacilli</taxon>
        <taxon>Bacillales</taxon>
        <taxon>Bacillaceae</taxon>
        <taxon>Lederbergia</taxon>
    </lineage>
</organism>
<dbReference type="Proteomes" id="UP000679950">
    <property type="component" value="Unassembled WGS sequence"/>
</dbReference>
<protein>
    <submittedName>
        <fullName evidence="2">Uncharacterized protein</fullName>
    </submittedName>
</protein>
<gene>
    <name evidence="2" type="ORF">J8TS2_17770</name>
</gene>
<evidence type="ECO:0000256" key="1">
    <source>
        <dbReference type="SAM" id="Phobius"/>
    </source>
</evidence>
<evidence type="ECO:0000313" key="3">
    <source>
        <dbReference type="Proteomes" id="UP000679950"/>
    </source>
</evidence>
<feature type="transmembrane region" description="Helical" evidence="1">
    <location>
        <begin position="15"/>
        <end position="33"/>
    </location>
</feature>
<keyword evidence="3" id="KW-1185">Reference proteome</keyword>